<feature type="non-terminal residue" evidence="2">
    <location>
        <position position="1"/>
    </location>
</feature>
<dbReference type="AlphaFoldDB" id="A0A819DBF2"/>
<feature type="transmembrane region" description="Helical" evidence="1">
    <location>
        <begin position="144"/>
        <end position="165"/>
    </location>
</feature>
<keyword evidence="1" id="KW-1133">Transmembrane helix</keyword>
<evidence type="ECO:0000256" key="1">
    <source>
        <dbReference type="SAM" id="Phobius"/>
    </source>
</evidence>
<protein>
    <submittedName>
        <fullName evidence="2">Uncharacterized protein</fullName>
    </submittedName>
</protein>
<name>A0A819DBF2_9BILA</name>
<reference evidence="2" key="1">
    <citation type="submission" date="2021-02" db="EMBL/GenBank/DDBJ databases">
        <authorList>
            <person name="Nowell W R."/>
        </authorList>
    </citation>
    <scope>NUCLEOTIDE SEQUENCE</scope>
</reference>
<evidence type="ECO:0000313" key="2">
    <source>
        <dbReference type="EMBL" id="CAF3834668.1"/>
    </source>
</evidence>
<proteinExistence type="predicted"/>
<dbReference type="Proteomes" id="UP000663842">
    <property type="component" value="Unassembled WGS sequence"/>
</dbReference>
<keyword evidence="1" id="KW-0472">Membrane</keyword>
<evidence type="ECO:0000313" key="3">
    <source>
        <dbReference type="Proteomes" id="UP000663842"/>
    </source>
</evidence>
<keyword evidence="1" id="KW-0812">Transmembrane</keyword>
<gene>
    <name evidence="2" type="ORF">UXM345_LOCUS6826</name>
</gene>
<accession>A0A819DBF2</accession>
<organism evidence="2 3">
    <name type="scientific">Rotaria magnacalcarata</name>
    <dbReference type="NCBI Taxonomy" id="392030"/>
    <lineage>
        <taxon>Eukaryota</taxon>
        <taxon>Metazoa</taxon>
        <taxon>Spiralia</taxon>
        <taxon>Gnathifera</taxon>
        <taxon>Rotifera</taxon>
        <taxon>Eurotatoria</taxon>
        <taxon>Bdelloidea</taxon>
        <taxon>Philodinida</taxon>
        <taxon>Philodinidae</taxon>
        <taxon>Rotaria</taxon>
    </lineage>
</organism>
<sequence>MRSAKPVVTRVSKQQLFESNSSSNVHPKIVGIIGGEKHGHSDSRKRRYSLPKKTKINQVQSLEQVNASLAVGVDEKSSSSAQRPMSGFSLMRLTQWKRSSFRKHGDQTNQRFSMGSLLGTTEARSNKRKNRQTFLITQRCCCCLITAVFGSILLATIAAVIGIFMTEQTTAQSTFTTTTVTITSATTETTTSATSTTSTS</sequence>
<dbReference type="EMBL" id="CAJOBF010000552">
    <property type="protein sequence ID" value="CAF3834668.1"/>
    <property type="molecule type" value="Genomic_DNA"/>
</dbReference>
<comment type="caution">
    <text evidence="2">The sequence shown here is derived from an EMBL/GenBank/DDBJ whole genome shotgun (WGS) entry which is preliminary data.</text>
</comment>